<evidence type="ECO:0000313" key="3">
    <source>
        <dbReference type="EMBL" id="KAK1772547.1"/>
    </source>
</evidence>
<dbReference type="InterPro" id="IPR009210">
    <property type="entry name" value="ASCC1"/>
</dbReference>
<dbReference type="GO" id="GO:0006355">
    <property type="term" value="P:regulation of DNA-templated transcription"/>
    <property type="evidence" value="ECO:0007669"/>
    <property type="project" value="TreeGrafter"/>
</dbReference>
<evidence type="ECO:0000259" key="2">
    <source>
        <dbReference type="Pfam" id="PF10469"/>
    </source>
</evidence>
<accession>A0AAJ0CAH0</accession>
<dbReference type="Proteomes" id="UP001244011">
    <property type="component" value="Unassembled WGS sequence"/>
</dbReference>
<dbReference type="GO" id="GO:0016874">
    <property type="term" value="F:ligase activity"/>
    <property type="evidence" value="ECO:0007669"/>
    <property type="project" value="UniProtKB-KW"/>
</dbReference>
<dbReference type="Pfam" id="PF10469">
    <property type="entry name" value="AKAP7_NLS"/>
    <property type="match status" value="1"/>
</dbReference>
<keyword evidence="3" id="KW-0436">Ligase</keyword>
<dbReference type="RefSeq" id="XP_060288760.1">
    <property type="nucleotide sequence ID" value="XM_060424250.1"/>
</dbReference>
<organism evidence="3 4">
    <name type="scientific">Phialemonium atrogriseum</name>
    <dbReference type="NCBI Taxonomy" id="1093897"/>
    <lineage>
        <taxon>Eukaryota</taxon>
        <taxon>Fungi</taxon>
        <taxon>Dikarya</taxon>
        <taxon>Ascomycota</taxon>
        <taxon>Pezizomycotina</taxon>
        <taxon>Sordariomycetes</taxon>
        <taxon>Sordariomycetidae</taxon>
        <taxon>Cephalothecales</taxon>
        <taxon>Cephalothecaceae</taxon>
        <taxon>Phialemonium</taxon>
    </lineage>
</organism>
<proteinExistence type="predicted"/>
<dbReference type="GO" id="GO:0005634">
    <property type="term" value="C:nucleus"/>
    <property type="evidence" value="ECO:0007669"/>
    <property type="project" value="TreeGrafter"/>
</dbReference>
<protein>
    <submittedName>
        <fullName evidence="3">AKAP7 2'5' RNA ligase-like domain-containing protein</fullName>
    </submittedName>
</protein>
<dbReference type="AlphaFoldDB" id="A0AAJ0CAH0"/>
<evidence type="ECO:0000313" key="4">
    <source>
        <dbReference type="Proteomes" id="UP001244011"/>
    </source>
</evidence>
<evidence type="ECO:0000256" key="1">
    <source>
        <dbReference type="SAM" id="MobiDB-lite"/>
    </source>
</evidence>
<comment type="caution">
    <text evidence="3">The sequence shown here is derived from an EMBL/GenBank/DDBJ whole genome shotgun (WGS) entry which is preliminary data.</text>
</comment>
<sequence>MPPKPFPTHFLCIPLVTPSSRPQLAQTLEAFAADVSSPASFGIPRDAIRPVGTMHLTLGMFAFPRGEGLEEATALLRSLRLKDLLAAPRRAGSGPEEPSMEPPTITLQGLAPMQSASKASILYAPPVDQLGTLQAFCERLRAVFQEAGLLILETRPLLLHATVLNTIYVRGGRDARQNRGKRGEKLTIDARGILDRYEDQVWMENFNVEKIALCKMGKTIPPPLSTDPRTRPPHLMPRKLKPMSPPDKRRVPAPGTGSSPSRAVRTGGGASANPSTSSASTNPTASTSTSASASASIRGLGVIAPPPRAALSGSSSPAPDNRDGGGGGGGGPTQPPPNTGKDGGGAGGGGGGGHLGKAANSGGSPGEAAQAQAQASRDKDDRIAGLERELCVMEGEFRRELDRLSANESEVATFWQARCGALGAELRLARDEAGALRASRDEAARELAARDAEVRALRSQVRGLKEWVSTSTRSDGQTRTSDEVFGDGMARLGNGLQNWVIVNFRRVKLDLSGADESTVSELGRLVPAYEDLAMTSKVHLLQSIVSRILVELVFDAYFVGLPPEKALQLVELEAFLSSFASSAEPINQWRSLTLTILKKGAANEMQAETSRIAETVVSRVNSILDSITEATSTEARDQALRALVTSSVELSRLLVIQKAVFKVSMPEILPHQKTMFDPSTMEDIGGEDEESLARRDICCVTFPGIIKTGDENGSHLQYRNVISKTRVLCSPE</sequence>
<dbReference type="PANTHER" id="PTHR13360:SF1">
    <property type="entry name" value="ACTIVATING SIGNAL COINTEGRATOR 1 COMPLEX SUBUNIT 1"/>
    <property type="match status" value="1"/>
</dbReference>
<feature type="region of interest" description="Disordered" evidence="1">
    <location>
        <begin position="218"/>
        <end position="380"/>
    </location>
</feature>
<feature type="domain" description="A-kinase anchor protein 7-like phosphoesterase" evidence="2">
    <location>
        <begin position="7"/>
        <end position="219"/>
    </location>
</feature>
<dbReference type="PANTHER" id="PTHR13360">
    <property type="entry name" value="ACTIVATING SIGNAL COINTEGRATOR 1 COMPLEX SUBUNIT 1"/>
    <property type="match status" value="1"/>
</dbReference>
<dbReference type="GO" id="GO:0006307">
    <property type="term" value="P:DNA alkylation repair"/>
    <property type="evidence" value="ECO:0007669"/>
    <property type="project" value="InterPro"/>
</dbReference>
<dbReference type="EMBL" id="MU838997">
    <property type="protein sequence ID" value="KAK1772547.1"/>
    <property type="molecule type" value="Genomic_DNA"/>
</dbReference>
<dbReference type="Gene3D" id="3.90.1140.10">
    <property type="entry name" value="Cyclic phosphodiesterase"/>
    <property type="match status" value="1"/>
</dbReference>
<feature type="compositionally biased region" description="Gly residues" evidence="1">
    <location>
        <begin position="341"/>
        <end position="355"/>
    </location>
</feature>
<dbReference type="GeneID" id="85307437"/>
<feature type="compositionally biased region" description="Low complexity" evidence="1">
    <location>
        <begin position="271"/>
        <end position="296"/>
    </location>
</feature>
<gene>
    <name evidence="3" type="ORF">QBC33DRAFT_443973</name>
</gene>
<name>A0AAJ0CAH0_9PEZI</name>
<dbReference type="InterPro" id="IPR019510">
    <property type="entry name" value="AKAP7-like_phosphoesterase"/>
</dbReference>
<keyword evidence="4" id="KW-1185">Reference proteome</keyword>
<reference evidence="3" key="1">
    <citation type="submission" date="2023-06" db="EMBL/GenBank/DDBJ databases">
        <title>Genome-scale phylogeny and comparative genomics of the fungal order Sordariales.</title>
        <authorList>
            <consortium name="Lawrence Berkeley National Laboratory"/>
            <person name="Hensen N."/>
            <person name="Bonometti L."/>
            <person name="Westerberg I."/>
            <person name="Brannstrom I.O."/>
            <person name="Guillou S."/>
            <person name="Cros-Aarteil S."/>
            <person name="Calhoun S."/>
            <person name="Haridas S."/>
            <person name="Kuo A."/>
            <person name="Mondo S."/>
            <person name="Pangilinan J."/>
            <person name="Riley R."/>
            <person name="Labutti K."/>
            <person name="Andreopoulos B."/>
            <person name="Lipzen A."/>
            <person name="Chen C."/>
            <person name="Yanf M."/>
            <person name="Daum C."/>
            <person name="Ng V."/>
            <person name="Clum A."/>
            <person name="Steindorff A."/>
            <person name="Ohm R."/>
            <person name="Martin F."/>
            <person name="Silar P."/>
            <person name="Natvig D."/>
            <person name="Lalanne C."/>
            <person name="Gautier V."/>
            <person name="Ament-Velasquez S.L."/>
            <person name="Kruys A."/>
            <person name="Hutchinson M.I."/>
            <person name="Powell A.J."/>
            <person name="Barry K."/>
            <person name="Miller A.N."/>
            <person name="Grigoriev I.V."/>
            <person name="Debuchy R."/>
            <person name="Gladieux P."/>
            <person name="Thoren M.H."/>
            <person name="Johannesson H."/>
        </authorList>
    </citation>
    <scope>NUCLEOTIDE SEQUENCE</scope>
    <source>
        <strain evidence="3">8032-3</strain>
    </source>
</reference>